<evidence type="ECO:0000313" key="2">
    <source>
        <dbReference type="EMBL" id="MFC1572512.1"/>
    </source>
</evidence>
<evidence type="ECO:0000313" key="3">
    <source>
        <dbReference type="Proteomes" id="UP001593833"/>
    </source>
</evidence>
<evidence type="ECO:0008006" key="4">
    <source>
        <dbReference type="Google" id="ProtNLM"/>
    </source>
</evidence>
<sequence length="269" mass="29165">MKNHLWFPALLVALTPSPSQALDMMLDVSPLRVHLQVKPGAEYTDAVSVTNTGSNPVRLRAYLSDWTLDEAGTPIFSKIGTEERSSSRWVDLAPADFLLEPGEIENVRFTIHVPEGVSEAGYHSALILENVPLDRSTIRTSRVFVQGRVACMLYVTVGNPPRSMKITSMSAGTRATGPYVDLVVENTGKAVLRLAGGVRLVVNDNEDGDIVELPDVPVLPGGSRRLLLDMPTRPTIGETLARVNIDLGEIGVLFGECPLEVDRVASTQP</sequence>
<dbReference type="EMBL" id="JBHPKH010000019">
    <property type="protein sequence ID" value="MFC1572512.1"/>
    <property type="molecule type" value="Genomic_DNA"/>
</dbReference>
<feature type="signal peptide" evidence="1">
    <location>
        <begin position="1"/>
        <end position="21"/>
    </location>
</feature>
<keyword evidence="3" id="KW-1185">Reference proteome</keyword>
<accession>A0ABV6YJK1</accession>
<reference evidence="2 3" key="1">
    <citation type="submission" date="2024-09" db="EMBL/GenBank/DDBJ databases">
        <authorList>
            <person name="D'Angelo T."/>
        </authorList>
    </citation>
    <scope>NUCLEOTIDE SEQUENCE [LARGE SCALE GENOMIC DNA]</scope>
    <source>
        <strain evidence="2">SAG AM-320-E07</strain>
    </source>
</reference>
<gene>
    <name evidence="2" type="ORF">ACFL6M_02825</name>
</gene>
<dbReference type="Proteomes" id="UP001593833">
    <property type="component" value="Unassembled WGS sequence"/>
</dbReference>
<protein>
    <recommendedName>
        <fullName evidence="4">Pili assembly chaperone N-terminal domain-containing protein</fullName>
    </recommendedName>
</protein>
<evidence type="ECO:0000256" key="1">
    <source>
        <dbReference type="SAM" id="SignalP"/>
    </source>
</evidence>
<proteinExistence type="predicted"/>
<name>A0ABV6YJK1_UNCEI</name>
<feature type="chain" id="PRO_5046476863" description="Pili assembly chaperone N-terminal domain-containing protein" evidence="1">
    <location>
        <begin position="22"/>
        <end position="269"/>
    </location>
</feature>
<organism evidence="2 3">
    <name type="scientific">Eiseniibacteriota bacterium</name>
    <dbReference type="NCBI Taxonomy" id="2212470"/>
    <lineage>
        <taxon>Bacteria</taxon>
        <taxon>Candidatus Eiseniibacteriota</taxon>
    </lineage>
</organism>
<comment type="caution">
    <text evidence="2">The sequence shown here is derived from an EMBL/GenBank/DDBJ whole genome shotgun (WGS) entry which is preliminary data.</text>
</comment>
<keyword evidence="1" id="KW-0732">Signal</keyword>